<proteinExistence type="predicted"/>
<accession>A0A1Y2B1C6</accession>
<protein>
    <submittedName>
        <fullName evidence="7">NADH:flavin oxidoreductase/NADH oxidase</fullName>
    </submittedName>
</protein>
<comment type="caution">
    <text evidence="7">The sequence shown here is derived from an EMBL/GenBank/DDBJ whole genome shotgun (WGS) entry which is preliminary data.</text>
</comment>
<evidence type="ECO:0000256" key="5">
    <source>
        <dbReference type="ARBA" id="ARBA00023002"/>
    </source>
</evidence>
<evidence type="ECO:0000259" key="6">
    <source>
        <dbReference type="Pfam" id="PF00724"/>
    </source>
</evidence>
<organism evidence="7 8">
    <name type="scientific">Neocallimastix californiae</name>
    <dbReference type="NCBI Taxonomy" id="1754190"/>
    <lineage>
        <taxon>Eukaryota</taxon>
        <taxon>Fungi</taxon>
        <taxon>Fungi incertae sedis</taxon>
        <taxon>Chytridiomycota</taxon>
        <taxon>Chytridiomycota incertae sedis</taxon>
        <taxon>Neocallimastigomycetes</taxon>
        <taxon>Neocallimastigales</taxon>
        <taxon>Neocallimastigaceae</taxon>
        <taxon>Neocallimastix</taxon>
    </lineage>
</organism>
<dbReference type="GO" id="GO:0050661">
    <property type="term" value="F:NADP binding"/>
    <property type="evidence" value="ECO:0007669"/>
    <property type="project" value="InterPro"/>
</dbReference>
<dbReference type="CDD" id="cd02932">
    <property type="entry name" value="OYE_YqiM_FMN"/>
    <property type="match status" value="1"/>
</dbReference>
<feature type="domain" description="NADH:flavin oxidoreductase/NADH oxidase N-terminal" evidence="6">
    <location>
        <begin position="30"/>
        <end position="365"/>
    </location>
</feature>
<dbReference type="AlphaFoldDB" id="A0A1Y2B1C6"/>
<comment type="cofactor">
    <cofactor evidence="1">
        <name>FMN</name>
        <dbReference type="ChEBI" id="CHEBI:58210"/>
    </cofactor>
</comment>
<evidence type="ECO:0000256" key="1">
    <source>
        <dbReference type="ARBA" id="ARBA00001917"/>
    </source>
</evidence>
<sequence>MTDLLNLPNISYKNFALVGAAKNAEKSKIKLFEPLTIKNITLKNRLIVAPMCIFSASKDGKPNSLHLIHYGNLALRGAGLIIVEATAVQEVGRISPCDLGLWNDEQIEPLKKIVEFIHFQGSFAGIQLAHAGRKGSGPSGLLRGIKSSMSTIEENGWPDKIVGPSPIPLEDGWTAPNELTKEQIKQLINDFAQAARRANEAGFDVVEIHAAHGYLIHEFLSPITNKRTDEYGGSFENRIRLCLEVIEAIKAQWPAEKALFIRFSCSDYMEGGWNIEETAKLCSIIKKMGIDLVDCSSGGLDPKQKLPELVLGYQVPFAKEVKKQNPDMLVTAVGLINSGKQAEEILQSGVADAITVGRAFLRDSSTVLNWADELGVDVEWPCQYVRGKLRKN</sequence>
<keyword evidence="4" id="KW-0521">NADP</keyword>
<keyword evidence="5" id="KW-0560">Oxidoreductase</keyword>
<evidence type="ECO:0000313" key="7">
    <source>
        <dbReference type="EMBL" id="ORY28544.1"/>
    </source>
</evidence>
<reference evidence="7 8" key="1">
    <citation type="submission" date="2016-08" db="EMBL/GenBank/DDBJ databases">
        <title>A Parts List for Fungal Cellulosomes Revealed by Comparative Genomics.</title>
        <authorList>
            <consortium name="DOE Joint Genome Institute"/>
            <person name="Haitjema C.H."/>
            <person name="Gilmore S.P."/>
            <person name="Henske J.K."/>
            <person name="Solomon K.V."/>
            <person name="De Groot R."/>
            <person name="Kuo A."/>
            <person name="Mondo S.J."/>
            <person name="Salamov A.A."/>
            <person name="Labutti K."/>
            <person name="Zhao Z."/>
            <person name="Chiniquy J."/>
            <person name="Barry K."/>
            <person name="Brewer H.M."/>
            <person name="Purvine S.O."/>
            <person name="Wright A.T."/>
            <person name="Boxma B."/>
            <person name="Van Alen T."/>
            <person name="Hackstein J.H."/>
            <person name="Baker S.E."/>
            <person name="Grigoriev I.V."/>
            <person name="O'Malley M.A."/>
        </authorList>
    </citation>
    <scope>NUCLEOTIDE SEQUENCE [LARGE SCALE GENOMIC DNA]</scope>
    <source>
        <strain evidence="7 8">G1</strain>
    </source>
</reference>
<dbReference type="Gene3D" id="3.20.20.70">
    <property type="entry name" value="Aldolase class I"/>
    <property type="match status" value="1"/>
</dbReference>
<evidence type="ECO:0000313" key="8">
    <source>
        <dbReference type="Proteomes" id="UP000193920"/>
    </source>
</evidence>
<dbReference type="Pfam" id="PF00724">
    <property type="entry name" value="Oxidored_FMN"/>
    <property type="match status" value="1"/>
</dbReference>
<dbReference type="EMBL" id="MCOG01000185">
    <property type="protein sequence ID" value="ORY28544.1"/>
    <property type="molecule type" value="Genomic_DNA"/>
</dbReference>
<dbReference type="InterPro" id="IPR001155">
    <property type="entry name" value="OxRdtase_FMN_N"/>
</dbReference>
<dbReference type="GO" id="GO:0010181">
    <property type="term" value="F:FMN binding"/>
    <property type="evidence" value="ECO:0007669"/>
    <property type="project" value="InterPro"/>
</dbReference>
<keyword evidence="8" id="KW-1185">Reference proteome</keyword>
<dbReference type="Proteomes" id="UP000193920">
    <property type="component" value="Unassembled WGS sequence"/>
</dbReference>
<dbReference type="InterPro" id="IPR013785">
    <property type="entry name" value="Aldolase_TIM"/>
</dbReference>
<keyword evidence="3" id="KW-0288">FMN</keyword>
<dbReference type="STRING" id="1754190.A0A1Y2B1C6"/>
<dbReference type="PANTHER" id="PTHR43303">
    <property type="entry name" value="NADPH DEHYDROGENASE C23G7.10C-RELATED"/>
    <property type="match status" value="1"/>
</dbReference>
<gene>
    <name evidence="7" type="ORF">LY90DRAFT_460933</name>
</gene>
<evidence type="ECO:0000256" key="2">
    <source>
        <dbReference type="ARBA" id="ARBA00022630"/>
    </source>
</evidence>
<dbReference type="GO" id="GO:0003959">
    <property type="term" value="F:NADPH dehydrogenase activity"/>
    <property type="evidence" value="ECO:0007669"/>
    <property type="project" value="InterPro"/>
</dbReference>
<dbReference type="PANTHER" id="PTHR43303:SF4">
    <property type="entry name" value="NADPH DEHYDROGENASE C23G7.10C-RELATED"/>
    <property type="match status" value="1"/>
</dbReference>
<keyword evidence="2" id="KW-0285">Flavoprotein</keyword>
<evidence type="ECO:0000256" key="3">
    <source>
        <dbReference type="ARBA" id="ARBA00022643"/>
    </source>
</evidence>
<dbReference type="InterPro" id="IPR044152">
    <property type="entry name" value="YqjM-like"/>
</dbReference>
<dbReference type="SUPFAM" id="SSF51395">
    <property type="entry name" value="FMN-linked oxidoreductases"/>
    <property type="match status" value="1"/>
</dbReference>
<dbReference type="OrthoDB" id="72788at2759"/>
<name>A0A1Y2B1C6_9FUNG</name>
<evidence type="ECO:0000256" key="4">
    <source>
        <dbReference type="ARBA" id="ARBA00022857"/>
    </source>
</evidence>